<proteinExistence type="inferred from homology"/>
<dbReference type="InterPro" id="IPR014284">
    <property type="entry name" value="RNA_pol_sigma-70_dom"/>
</dbReference>
<dbReference type="EMBL" id="JBDJNQ010000009">
    <property type="protein sequence ID" value="MEN5379167.1"/>
    <property type="molecule type" value="Genomic_DNA"/>
</dbReference>
<dbReference type="InterPro" id="IPR039425">
    <property type="entry name" value="RNA_pol_sigma-70-like"/>
</dbReference>
<dbReference type="InterPro" id="IPR013324">
    <property type="entry name" value="RNA_pol_sigma_r3/r4-like"/>
</dbReference>
<dbReference type="SUPFAM" id="SSF88659">
    <property type="entry name" value="Sigma3 and sigma4 domains of RNA polymerase sigma factors"/>
    <property type="match status" value="1"/>
</dbReference>
<evidence type="ECO:0000256" key="3">
    <source>
        <dbReference type="ARBA" id="ARBA00023082"/>
    </source>
</evidence>
<dbReference type="InterPro" id="IPR036388">
    <property type="entry name" value="WH-like_DNA-bd_sf"/>
</dbReference>
<reference evidence="6 7" key="1">
    <citation type="submission" date="2024-04" db="EMBL/GenBank/DDBJ databases">
        <title>WGS of bacteria from Torrens River.</title>
        <authorList>
            <person name="Wyrsch E.R."/>
            <person name="Drigo B."/>
        </authorList>
    </citation>
    <scope>NUCLEOTIDE SEQUENCE [LARGE SCALE GENOMIC DNA]</scope>
    <source>
        <strain evidence="6 7">TWI391</strain>
    </source>
</reference>
<dbReference type="Proteomes" id="UP001409291">
    <property type="component" value="Unassembled WGS sequence"/>
</dbReference>
<keyword evidence="3" id="KW-0731">Sigma factor</keyword>
<evidence type="ECO:0000259" key="5">
    <source>
        <dbReference type="Pfam" id="PF08281"/>
    </source>
</evidence>
<keyword evidence="4" id="KW-0804">Transcription</keyword>
<dbReference type="InterPro" id="IPR013325">
    <property type="entry name" value="RNA_pol_sigma_r2"/>
</dbReference>
<accession>A0ABV0BXE5</accession>
<protein>
    <submittedName>
        <fullName evidence="6">Sigma-70 family RNA polymerase sigma factor</fullName>
    </submittedName>
</protein>
<dbReference type="InterPro" id="IPR013249">
    <property type="entry name" value="RNA_pol_sigma70_r4_t2"/>
</dbReference>
<dbReference type="Gene3D" id="1.10.10.10">
    <property type="entry name" value="Winged helix-like DNA-binding domain superfamily/Winged helix DNA-binding domain"/>
    <property type="match status" value="1"/>
</dbReference>
<gene>
    <name evidence="6" type="ORF">ABE541_18025</name>
</gene>
<name>A0ABV0BXE5_9SPHI</name>
<dbReference type="PANTHER" id="PTHR43133">
    <property type="entry name" value="RNA POLYMERASE ECF-TYPE SIGMA FACTO"/>
    <property type="match status" value="1"/>
</dbReference>
<dbReference type="NCBIfam" id="TIGR02937">
    <property type="entry name" value="sigma70-ECF"/>
    <property type="match status" value="1"/>
</dbReference>
<keyword evidence="2" id="KW-0805">Transcription regulation</keyword>
<comment type="caution">
    <text evidence="6">The sequence shown here is derived from an EMBL/GenBank/DDBJ whole genome shotgun (WGS) entry which is preliminary data.</text>
</comment>
<evidence type="ECO:0000313" key="7">
    <source>
        <dbReference type="Proteomes" id="UP001409291"/>
    </source>
</evidence>
<dbReference type="RefSeq" id="WP_346581948.1">
    <property type="nucleotide sequence ID" value="NZ_JBDJNQ010000009.1"/>
</dbReference>
<dbReference type="SUPFAM" id="SSF88946">
    <property type="entry name" value="Sigma2 domain of RNA polymerase sigma factors"/>
    <property type="match status" value="1"/>
</dbReference>
<feature type="domain" description="RNA polymerase sigma factor 70 region 4 type 2" evidence="5">
    <location>
        <begin position="116"/>
        <end position="168"/>
    </location>
</feature>
<evidence type="ECO:0000256" key="1">
    <source>
        <dbReference type="ARBA" id="ARBA00010641"/>
    </source>
</evidence>
<dbReference type="PANTHER" id="PTHR43133:SF46">
    <property type="entry name" value="RNA POLYMERASE SIGMA-70 FACTOR ECF SUBFAMILY"/>
    <property type="match status" value="1"/>
</dbReference>
<comment type="similarity">
    <text evidence="1">Belongs to the sigma-70 factor family. ECF subfamily.</text>
</comment>
<evidence type="ECO:0000256" key="2">
    <source>
        <dbReference type="ARBA" id="ARBA00023015"/>
    </source>
</evidence>
<dbReference type="Pfam" id="PF08281">
    <property type="entry name" value="Sigma70_r4_2"/>
    <property type="match status" value="1"/>
</dbReference>
<organism evidence="6 7">
    <name type="scientific">Sphingobacterium kitahiroshimense</name>
    <dbReference type="NCBI Taxonomy" id="470446"/>
    <lineage>
        <taxon>Bacteria</taxon>
        <taxon>Pseudomonadati</taxon>
        <taxon>Bacteroidota</taxon>
        <taxon>Sphingobacteriia</taxon>
        <taxon>Sphingobacteriales</taxon>
        <taxon>Sphingobacteriaceae</taxon>
        <taxon>Sphingobacterium</taxon>
    </lineage>
</organism>
<sequence>MKTHWVNITKGDKKSFFVFYDAIYRSLFQYGMVIGKDREIVKESIHILFYELWEKHERLPQEIKDPKFYVFVWLKRIIYRQLKSQQSSLESILNEPFEESVEDQKIKVEEIIEKEQLLHAALAKLTKKQRHYINLKFFQNKSYEEIATEENAAVRTVYNVIYEAIKSLKGNLTPILIFILNYYK</sequence>
<evidence type="ECO:0000313" key="6">
    <source>
        <dbReference type="EMBL" id="MEN5379167.1"/>
    </source>
</evidence>
<evidence type="ECO:0000256" key="4">
    <source>
        <dbReference type="ARBA" id="ARBA00023163"/>
    </source>
</evidence>
<keyword evidence="7" id="KW-1185">Reference proteome</keyword>